<name>A0A1Z4C123_9GAMM</name>
<reference evidence="1 3" key="1">
    <citation type="submission" date="2017-06" db="EMBL/GenBank/DDBJ databases">
        <title>Genome Sequencing of the methanotroph Methylovulum psychrotolerants str. HV10-M2 isolated from a high-altitude environment.</title>
        <authorList>
            <person name="Mateos-Rivera A."/>
        </authorList>
    </citation>
    <scope>NUCLEOTIDE SEQUENCE [LARGE SCALE GENOMIC DNA]</scope>
    <source>
        <strain evidence="1 3">HV10_M2</strain>
    </source>
</reference>
<organism evidence="1 3">
    <name type="scientific">Methylovulum psychrotolerans</name>
    <dbReference type="NCBI Taxonomy" id="1704499"/>
    <lineage>
        <taxon>Bacteria</taxon>
        <taxon>Pseudomonadati</taxon>
        <taxon>Pseudomonadota</taxon>
        <taxon>Gammaproteobacteria</taxon>
        <taxon>Methylococcales</taxon>
        <taxon>Methylococcaceae</taxon>
        <taxon>Methylovulum</taxon>
    </lineage>
</organism>
<sequence>MPQLQSALIQCPYCGENLDILVDTSIDEQDYIEDCQVCCRPIEIYASADNGEIIELWARSDSE</sequence>
<dbReference type="AlphaFoldDB" id="A0A1Z4C123"/>
<keyword evidence="3" id="KW-1185">Reference proteome</keyword>
<dbReference type="InterPro" id="IPR017143">
    <property type="entry name" value="UCP037225"/>
</dbReference>
<evidence type="ECO:0000313" key="4">
    <source>
        <dbReference type="Proteomes" id="UP000237423"/>
    </source>
</evidence>
<dbReference type="RefSeq" id="WP_088620107.1">
    <property type="nucleotide sequence ID" value="NZ_CP022129.1"/>
</dbReference>
<gene>
    <name evidence="2" type="ORF">AADEFJLK_04270</name>
    <name evidence="1" type="ORF">CEK71_14800</name>
</gene>
<protein>
    <submittedName>
        <fullName evidence="2">CPXCG motif-containing cysteine-rich protein</fullName>
    </submittedName>
</protein>
<dbReference type="EMBL" id="CP022129">
    <property type="protein sequence ID" value="ASF47235.1"/>
    <property type="molecule type" value="Genomic_DNA"/>
</dbReference>
<dbReference type="PIRSF" id="PIRSF037225">
    <property type="entry name" value="UCP037225"/>
    <property type="match status" value="1"/>
</dbReference>
<dbReference type="Proteomes" id="UP000237423">
    <property type="component" value="Unassembled WGS sequence"/>
</dbReference>
<evidence type="ECO:0000313" key="1">
    <source>
        <dbReference type="EMBL" id="ASF47235.1"/>
    </source>
</evidence>
<dbReference type="InterPro" id="IPR025990">
    <property type="entry name" value="zinc_ribbon_bacterial"/>
</dbReference>
<dbReference type="Pfam" id="PF14255">
    <property type="entry name" value="Zn_ribbon_21"/>
    <property type="match status" value="1"/>
</dbReference>
<dbReference type="KEGG" id="mpsy:CEK71_14800"/>
<proteinExistence type="predicted"/>
<dbReference type="OrthoDB" id="9814566at2"/>
<dbReference type="Proteomes" id="UP000197019">
    <property type="component" value="Chromosome"/>
</dbReference>
<evidence type="ECO:0000313" key="3">
    <source>
        <dbReference type="Proteomes" id="UP000197019"/>
    </source>
</evidence>
<accession>A0A1Z4C123</accession>
<reference evidence="2 4" key="2">
    <citation type="submission" date="2017-11" db="EMBL/GenBank/DDBJ databases">
        <title>Draft Genome Sequence of Methylobacter psychrotolerans Sph1T, an Obligate Methanotroph from Low-Temperature Environments.</title>
        <authorList>
            <person name="Oshkin I.Y."/>
            <person name="Miroshnikov K."/>
            <person name="Belova S.E."/>
            <person name="Korzhenkov A."/>
            <person name="Toshchakov S.V."/>
            <person name="Dedysh S.N."/>
        </authorList>
    </citation>
    <scope>NUCLEOTIDE SEQUENCE [LARGE SCALE GENOMIC DNA]</scope>
    <source>
        <strain evidence="2 4">Sph1</strain>
    </source>
</reference>
<dbReference type="EMBL" id="PGFZ01000019">
    <property type="protein sequence ID" value="POZ49911.1"/>
    <property type="molecule type" value="Genomic_DNA"/>
</dbReference>
<evidence type="ECO:0000313" key="2">
    <source>
        <dbReference type="EMBL" id="POZ49911.1"/>
    </source>
</evidence>